<protein>
    <submittedName>
        <fullName evidence="8">Putative carboxypeptidase</fullName>
    </submittedName>
</protein>
<keyword evidence="4" id="KW-0378">Hydrolase</keyword>
<dbReference type="InterPro" id="IPR036264">
    <property type="entry name" value="Bact_exopeptidase_dim_dom"/>
</dbReference>
<dbReference type="EMBL" id="QGMK01000038">
    <property type="protein sequence ID" value="TVY84984.1"/>
    <property type="molecule type" value="Genomic_DNA"/>
</dbReference>
<feature type="domain" description="Peptidase M20 dimerisation" evidence="7">
    <location>
        <begin position="199"/>
        <end position="295"/>
    </location>
</feature>
<keyword evidence="9" id="KW-1185">Reference proteome</keyword>
<dbReference type="PROSITE" id="PS00759">
    <property type="entry name" value="ARGE_DAPE_CPG2_2"/>
    <property type="match status" value="1"/>
</dbReference>
<evidence type="ECO:0000256" key="6">
    <source>
        <dbReference type="SAM" id="SignalP"/>
    </source>
</evidence>
<evidence type="ECO:0000313" key="9">
    <source>
        <dbReference type="Proteomes" id="UP000469558"/>
    </source>
</evidence>
<feature type="signal peptide" evidence="6">
    <location>
        <begin position="1"/>
        <end position="17"/>
    </location>
</feature>
<dbReference type="Proteomes" id="UP000469558">
    <property type="component" value="Unassembled WGS sequence"/>
</dbReference>
<evidence type="ECO:0000256" key="3">
    <source>
        <dbReference type="ARBA" id="ARBA00022723"/>
    </source>
</evidence>
<dbReference type="GO" id="GO:0046872">
    <property type="term" value="F:metal ion binding"/>
    <property type="evidence" value="ECO:0007669"/>
    <property type="project" value="UniProtKB-KW"/>
</dbReference>
<evidence type="ECO:0000256" key="4">
    <source>
        <dbReference type="ARBA" id="ARBA00022801"/>
    </source>
</evidence>
<organism evidence="8 9">
    <name type="scientific">Lachnellula suecica</name>
    <dbReference type="NCBI Taxonomy" id="602035"/>
    <lineage>
        <taxon>Eukaryota</taxon>
        <taxon>Fungi</taxon>
        <taxon>Dikarya</taxon>
        <taxon>Ascomycota</taxon>
        <taxon>Pezizomycotina</taxon>
        <taxon>Leotiomycetes</taxon>
        <taxon>Helotiales</taxon>
        <taxon>Lachnaceae</taxon>
        <taxon>Lachnellula</taxon>
    </lineage>
</organism>
<dbReference type="PANTHER" id="PTHR43808">
    <property type="entry name" value="ACETYLORNITHINE DEACETYLASE"/>
    <property type="match status" value="1"/>
</dbReference>
<dbReference type="CDD" id="cd05652">
    <property type="entry name" value="M20_ArgE_DapE-like_fungal"/>
    <property type="match status" value="1"/>
</dbReference>
<comment type="caution">
    <text evidence="8">The sequence shown here is derived from an EMBL/GenBank/DDBJ whole genome shotgun (WGS) entry which is preliminary data.</text>
</comment>
<dbReference type="Gene3D" id="3.30.70.360">
    <property type="match status" value="1"/>
</dbReference>
<evidence type="ECO:0000256" key="2">
    <source>
        <dbReference type="ARBA" id="ARBA00006247"/>
    </source>
</evidence>
<dbReference type="Gene3D" id="3.40.630.10">
    <property type="entry name" value="Zn peptidases"/>
    <property type="match status" value="1"/>
</dbReference>
<accession>A0A8T9CMD3</accession>
<comment type="similarity">
    <text evidence="2">Belongs to the peptidase M20A family.</text>
</comment>
<evidence type="ECO:0000256" key="1">
    <source>
        <dbReference type="ARBA" id="ARBA00001947"/>
    </source>
</evidence>
<keyword evidence="3" id="KW-0479">Metal-binding</keyword>
<dbReference type="InterPro" id="IPR050072">
    <property type="entry name" value="Peptidase_M20A"/>
</dbReference>
<dbReference type="InterPro" id="IPR002933">
    <property type="entry name" value="Peptidase_M20"/>
</dbReference>
<proteinExistence type="inferred from homology"/>
<keyword evidence="8" id="KW-0121">Carboxypeptidase</keyword>
<evidence type="ECO:0000313" key="8">
    <source>
        <dbReference type="EMBL" id="TVY84984.1"/>
    </source>
</evidence>
<evidence type="ECO:0000259" key="7">
    <source>
        <dbReference type="Pfam" id="PF07687"/>
    </source>
</evidence>
<dbReference type="OrthoDB" id="3064516at2759"/>
<keyword evidence="8" id="KW-0645">Protease</keyword>
<dbReference type="AlphaFoldDB" id="A0A8T9CMD3"/>
<keyword evidence="6" id="KW-0732">Signal</keyword>
<keyword evidence="5" id="KW-0862">Zinc</keyword>
<dbReference type="PROSITE" id="PS00758">
    <property type="entry name" value="ARGE_DAPE_CPG2_1"/>
    <property type="match status" value="1"/>
</dbReference>
<dbReference type="GO" id="GO:0004180">
    <property type="term" value="F:carboxypeptidase activity"/>
    <property type="evidence" value="ECO:0007669"/>
    <property type="project" value="UniProtKB-KW"/>
</dbReference>
<name>A0A8T9CMD3_9HELO</name>
<comment type="cofactor">
    <cofactor evidence="1">
        <name>Zn(2+)</name>
        <dbReference type="ChEBI" id="CHEBI:29105"/>
    </cofactor>
</comment>
<dbReference type="SUPFAM" id="SSF53187">
    <property type="entry name" value="Zn-dependent exopeptidases"/>
    <property type="match status" value="1"/>
</dbReference>
<sequence length="382" mass="41206">MRFLPLPLLLLAQHTSASLLSPGQHPIQEPDTSSKSPLLELHKSLVKHESITGNEHNVAKYLVSYLKGKNFTVETQEVGPFQGSTKPRENIYAYIGKQRKTKVLVSSHIDTVPPFWPYERKGDEIWGRGSVDAKGSVATQIIAVEELLAADKLKEGDVSLLFVVGEEVGGDGMRKANDLGLTWDTAIFGEPTELKLASGHKGTMSFDIVAKGKAGHSGYPELGKSANAMLIPALNLLLNAKMPSSDKYGNSTLNIGKMEGGVAANVIAEDASAKVSIRLAAGTPADIKKIVLDTLLDADAELDVIFSGGGYGPIYIDSDVPGFETIVVNYGTDIPNLKGDHKRYLYGPGTILMAHSDHEHLEVKDLETAVKGYKTLIEYSLK</sequence>
<dbReference type="InterPro" id="IPR011650">
    <property type="entry name" value="Peptidase_M20_dimer"/>
</dbReference>
<dbReference type="PANTHER" id="PTHR43808:SF8">
    <property type="entry name" value="PEPTIDASE M20 DIMERISATION DOMAIN-CONTAINING PROTEIN"/>
    <property type="match status" value="1"/>
</dbReference>
<dbReference type="Pfam" id="PF07687">
    <property type="entry name" value="M20_dimer"/>
    <property type="match status" value="1"/>
</dbReference>
<feature type="chain" id="PRO_5035939689" evidence="6">
    <location>
        <begin position="18"/>
        <end position="382"/>
    </location>
</feature>
<evidence type="ECO:0000256" key="5">
    <source>
        <dbReference type="ARBA" id="ARBA00022833"/>
    </source>
</evidence>
<dbReference type="InterPro" id="IPR001261">
    <property type="entry name" value="ArgE/DapE_CS"/>
</dbReference>
<dbReference type="SUPFAM" id="SSF55031">
    <property type="entry name" value="Bacterial exopeptidase dimerisation domain"/>
    <property type="match status" value="1"/>
</dbReference>
<dbReference type="Pfam" id="PF01546">
    <property type="entry name" value="Peptidase_M20"/>
    <property type="match status" value="1"/>
</dbReference>
<gene>
    <name evidence="8" type="ORF">LSUE1_G000342</name>
</gene>
<reference evidence="8 9" key="1">
    <citation type="submission" date="2018-05" db="EMBL/GenBank/DDBJ databases">
        <title>Genome sequencing and assembly of the regulated plant pathogen Lachnellula willkommii and related sister species for the development of diagnostic species identification markers.</title>
        <authorList>
            <person name="Giroux E."/>
            <person name="Bilodeau G."/>
        </authorList>
    </citation>
    <scope>NUCLEOTIDE SEQUENCE [LARGE SCALE GENOMIC DNA]</scope>
    <source>
        <strain evidence="8 9">CBS 268.59</strain>
    </source>
</reference>